<dbReference type="eggNOG" id="arCOG09246">
    <property type="taxonomic scope" value="Archaea"/>
</dbReference>
<evidence type="ECO:0000313" key="2">
    <source>
        <dbReference type="EMBL" id="CCQ35340.1"/>
    </source>
</evidence>
<dbReference type="KEGG" id="nmo:Nmlp_1130"/>
<reference evidence="2 3" key="1">
    <citation type="journal article" date="2013" name="Genome Announc.">
        <title>Genome of the haloarchaeon Natronomonas moolapensis, a neutrophilic member of a previously haloalkaliphilic genus.</title>
        <authorList>
            <person name="Dyall-Smith M.L."/>
            <person name="Pfeiffer F."/>
            <person name="Oberwinkler T."/>
            <person name="Klee K."/>
            <person name="Rampp M."/>
            <person name="Palm P."/>
            <person name="Gross K."/>
            <person name="Schuster S.C."/>
            <person name="Oesterhelt D."/>
        </authorList>
    </citation>
    <scope>NUCLEOTIDE SEQUENCE [LARGE SCALE GENOMIC DNA]</scope>
    <source>
        <strain evidence="3">DSM 18674 / JCM 14361 / 8.8.11</strain>
    </source>
</reference>
<feature type="transmembrane region" description="Helical" evidence="1">
    <location>
        <begin position="121"/>
        <end position="142"/>
    </location>
</feature>
<keyword evidence="1" id="KW-1133">Transmembrane helix</keyword>
<dbReference type="RefSeq" id="WP_015408190.1">
    <property type="nucleotide sequence ID" value="NC_020388.1"/>
</dbReference>
<keyword evidence="1" id="KW-0812">Transmembrane</keyword>
<organism evidence="2 3">
    <name type="scientific">Natronomonas moolapensis (strain DSM 18674 / CECT 7526 / JCM 14361 / 8.8.11)</name>
    <dbReference type="NCBI Taxonomy" id="268739"/>
    <lineage>
        <taxon>Archaea</taxon>
        <taxon>Methanobacteriati</taxon>
        <taxon>Methanobacteriota</taxon>
        <taxon>Stenosarchaea group</taxon>
        <taxon>Halobacteria</taxon>
        <taxon>Halobacteriales</taxon>
        <taxon>Natronomonadaceae</taxon>
        <taxon>Natronomonas</taxon>
    </lineage>
</organism>
<name>M1XN65_NATM8</name>
<feature type="transmembrane region" description="Helical" evidence="1">
    <location>
        <begin position="211"/>
        <end position="232"/>
    </location>
</feature>
<proteinExistence type="predicted"/>
<protein>
    <submittedName>
        <fullName evidence="2">Uncharacterized protein</fullName>
    </submittedName>
</protein>
<evidence type="ECO:0000313" key="3">
    <source>
        <dbReference type="Proteomes" id="UP000011867"/>
    </source>
</evidence>
<accession>M1XN65</accession>
<dbReference type="HOGENOM" id="CLU_1131638_0_0_2"/>
<dbReference type="STRING" id="268739.Nmlp_1130"/>
<dbReference type="AlphaFoldDB" id="M1XN65"/>
<dbReference type="GeneID" id="14650544"/>
<feature type="transmembrane region" description="Helical" evidence="1">
    <location>
        <begin position="178"/>
        <end position="199"/>
    </location>
</feature>
<keyword evidence="1" id="KW-0472">Membrane</keyword>
<feature type="transmembrane region" description="Helical" evidence="1">
    <location>
        <begin position="148"/>
        <end position="166"/>
    </location>
</feature>
<keyword evidence="3" id="KW-1185">Reference proteome</keyword>
<sequence>MADPAIAGSGVLARFLAFVVLLVACGVATVYAALSERAGTLSVGIWRYVVIAMGAGMAYAVAGGYELLGVATVAGTAVTAIRQVLQLFFIILLSLSMRELYYRLPYRDPGSTAIPHGRARLLEAAFMGIAFVEFVVVIAIGLTTAVRAVQAVASVAFAAYGVSFAAGTRAEAMAGGTVVDGLLVRFISVLTCLGAAGVLEGTTLLGVPPALAAGATTVFIVMSATFLLALGVRLKANVDAVSGGS</sequence>
<dbReference type="EMBL" id="HF582854">
    <property type="protein sequence ID" value="CCQ35340.1"/>
    <property type="molecule type" value="Genomic_DNA"/>
</dbReference>
<evidence type="ECO:0000256" key="1">
    <source>
        <dbReference type="SAM" id="Phobius"/>
    </source>
</evidence>
<dbReference type="Proteomes" id="UP000011867">
    <property type="component" value="Chromosome"/>
</dbReference>
<feature type="transmembrane region" description="Helical" evidence="1">
    <location>
        <begin position="46"/>
        <end position="68"/>
    </location>
</feature>
<feature type="transmembrane region" description="Helical" evidence="1">
    <location>
        <begin position="80"/>
        <end position="101"/>
    </location>
</feature>
<gene>
    <name evidence="2" type="ordered locus">Nmlp_1130</name>
</gene>
<feature type="transmembrane region" description="Helical" evidence="1">
    <location>
        <begin position="12"/>
        <end position="34"/>
    </location>
</feature>